<feature type="region of interest" description="Disordered" evidence="1">
    <location>
        <begin position="314"/>
        <end position="333"/>
    </location>
</feature>
<accession>A0ABD6A3B4</accession>
<dbReference type="EMBL" id="JBHTAT010000006">
    <property type="protein sequence ID" value="MFC7257455.1"/>
    <property type="molecule type" value="Genomic_DNA"/>
</dbReference>
<reference evidence="2 3" key="1">
    <citation type="journal article" date="2019" name="Int. J. Syst. Evol. Microbiol.">
        <title>The Global Catalogue of Microorganisms (GCM) 10K type strain sequencing project: providing services to taxonomists for standard genome sequencing and annotation.</title>
        <authorList>
            <consortium name="The Broad Institute Genomics Platform"/>
            <consortium name="The Broad Institute Genome Sequencing Center for Infectious Disease"/>
            <person name="Wu L."/>
            <person name="Ma J."/>
        </authorList>
    </citation>
    <scope>NUCLEOTIDE SEQUENCE [LARGE SCALE GENOMIC DNA]</scope>
    <source>
        <strain evidence="2 3">GX21</strain>
    </source>
</reference>
<evidence type="ECO:0000313" key="2">
    <source>
        <dbReference type="EMBL" id="MFC7257455.1"/>
    </source>
</evidence>
<protein>
    <submittedName>
        <fullName evidence="2">Helix-turn-helix domain-containing protein</fullName>
    </submittedName>
</protein>
<feature type="region of interest" description="Disordered" evidence="1">
    <location>
        <begin position="833"/>
        <end position="852"/>
    </location>
</feature>
<dbReference type="SUPFAM" id="SSF46785">
    <property type="entry name" value="Winged helix' DNA-binding domain"/>
    <property type="match status" value="1"/>
</dbReference>
<name>A0ABD6A3B4_9EURY</name>
<organism evidence="2 3">
    <name type="scientific">Haloplanus litoreus</name>
    <dbReference type="NCBI Taxonomy" id="767515"/>
    <lineage>
        <taxon>Archaea</taxon>
        <taxon>Methanobacteriati</taxon>
        <taxon>Methanobacteriota</taxon>
        <taxon>Stenosarchaea group</taxon>
        <taxon>Halobacteria</taxon>
        <taxon>Halobacteriales</taxon>
        <taxon>Haloferacaceae</taxon>
        <taxon>Haloplanus</taxon>
    </lineage>
</organism>
<proteinExistence type="predicted"/>
<dbReference type="RefSeq" id="WP_379707164.1">
    <property type="nucleotide sequence ID" value="NZ_JBHTAT010000006.1"/>
</dbReference>
<evidence type="ECO:0000313" key="3">
    <source>
        <dbReference type="Proteomes" id="UP001596434"/>
    </source>
</evidence>
<keyword evidence="3" id="KW-1185">Reference proteome</keyword>
<feature type="compositionally biased region" description="Low complexity" evidence="1">
    <location>
        <begin position="324"/>
        <end position="333"/>
    </location>
</feature>
<feature type="compositionally biased region" description="Polar residues" evidence="1">
    <location>
        <begin position="833"/>
        <end position="843"/>
    </location>
</feature>
<dbReference type="Proteomes" id="UP001596434">
    <property type="component" value="Unassembled WGS sequence"/>
</dbReference>
<dbReference type="AlphaFoldDB" id="A0ABD6A3B4"/>
<evidence type="ECO:0000256" key="1">
    <source>
        <dbReference type="SAM" id="MobiDB-lite"/>
    </source>
</evidence>
<dbReference type="InterPro" id="IPR036388">
    <property type="entry name" value="WH-like_DNA-bd_sf"/>
</dbReference>
<dbReference type="Gene3D" id="1.10.10.10">
    <property type="entry name" value="Winged helix-like DNA-binding domain superfamily/Winged helix DNA-binding domain"/>
    <property type="match status" value="1"/>
</dbReference>
<dbReference type="InterPro" id="IPR036390">
    <property type="entry name" value="WH_DNA-bd_sf"/>
</dbReference>
<gene>
    <name evidence="2" type="ORF">ACFQKE_19585</name>
</gene>
<comment type="caution">
    <text evidence="2">The sequence shown here is derived from an EMBL/GenBank/DDBJ whole genome shotgun (WGS) entry which is preliminary data.</text>
</comment>
<sequence>MTLTPAQQAPAAAVARVDVTDRTPAQAYREIATAEGFERALVDAVRELLAGEPHYARRRVLEDVGVTAADGGYATVLTALDRPAEDDRHQEALETTARFGAAEASILGHLPLDAVTDGPLAALDAVDAEPTLAARIGAGFRERPHAERKAVLSLLARLGGVCDVRVVATGLTARWIAREHRDVLPAAFSDAVDAHRKEAPAVDDAVEAARDALDPDSREVSLLRRIAEEPAETLPYRELVAASTVSKGRVSQLLGTLEALDLIERYGPRSETRVELRLPGSAFVDALDAEHGRQAELDATFSQARQYSTQCRVTPREHEPPFPAGADATAAGGDPYRTRYLNRPAHHATAAAAEAGAITAVEAPFDDTDTRTRWVSYNDERDEVVVAVRARTALQYTVSTALAFSSPRLFDRVLTVDRLEDIDIPPEVLRDGRCIGGLSAEAAEDGQVLRDTLIEWGEDLADMTTKLRHGDHERDRDAFRGDIMRSALGLAGTVAHLLDVAGVDVVRELRVPQWLPHEKLGEIARTVTVGAAIQSEYADRTLYRQVFEDREEKRASAFGVDVDAADPFGRFIGGLVLRGPDATRLARHVEGQLADGPAPIHEDAPEIAVSIPVRTPDRTTYAEVAARMGREKRLDPTRDAVTILRALTGNPYAVADALHALGAEPMARDITLDEVRAALGHLEADRLFPDAPPTVGKAMQALLRSTTPLSQAELAEAAGVSTRSLRRYVDALDALTLVEATDDGLRFALPTREQRGADIRPAVLDDSAAARQDLLFDVVLALTDDPPNKLLAAVFTGGSYDEGLLRRRIPAVNPWIRIAKVLCNDPEVNTTAVTVGNPTTQTPIGADRRAES</sequence>